<organism evidence="1 2">
    <name type="scientific">Pristionchus pacificus</name>
    <name type="common">Parasitic nematode worm</name>
    <dbReference type="NCBI Taxonomy" id="54126"/>
    <lineage>
        <taxon>Eukaryota</taxon>
        <taxon>Metazoa</taxon>
        <taxon>Ecdysozoa</taxon>
        <taxon>Nematoda</taxon>
        <taxon>Chromadorea</taxon>
        <taxon>Rhabditida</taxon>
        <taxon>Rhabditina</taxon>
        <taxon>Diplogasteromorpha</taxon>
        <taxon>Diplogasteroidea</taxon>
        <taxon>Neodiplogasteridae</taxon>
        <taxon>Pristionchus</taxon>
    </lineage>
</organism>
<accession>A0A8R1UD62</accession>
<dbReference type="AlphaFoldDB" id="A0A454XT43"/>
<reference evidence="1" key="2">
    <citation type="submission" date="2022-06" db="UniProtKB">
        <authorList>
            <consortium name="EnsemblMetazoa"/>
        </authorList>
    </citation>
    <scope>IDENTIFICATION</scope>
    <source>
        <strain evidence="1">PS312</strain>
    </source>
</reference>
<sequence length="132" mass="14482">MMSCRSFLLPVLILGSSQGFERFPMLTNALSNSTEHSNYRSTEGFEGVFVITMMILGGCSVTILLSLLQLVMYKGVQKRIRRQERRANIEMGLSRDGSSVTPRLATAIPVTTSTDSVLAKGSIAYPNNAIYV</sequence>
<name>A0A454XT43_PRIPA</name>
<accession>A0A454XT43</accession>
<gene>
    <name evidence="1" type="primary">WBGene00105517</name>
</gene>
<dbReference type="Proteomes" id="UP000005239">
    <property type="component" value="Unassembled WGS sequence"/>
</dbReference>
<keyword evidence="2" id="KW-1185">Reference proteome</keyword>
<protein>
    <submittedName>
        <fullName evidence="1">Uncharacterized protein</fullName>
    </submittedName>
</protein>
<dbReference type="EnsemblMetazoa" id="PPA15963.1">
    <property type="protein sequence ID" value="PPA15963.1"/>
    <property type="gene ID" value="WBGene00105517"/>
</dbReference>
<reference evidence="2" key="1">
    <citation type="journal article" date="2008" name="Nat. Genet.">
        <title>The Pristionchus pacificus genome provides a unique perspective on nematode lifestyle and parasitism.</title>
        <authorList>
            <person name="Dieterich C."/>
            <person name="Clifton S.W."/>
            <person name="Schuster L.N."/>
            <person name="Chinwalla A."/>
            <person name="Delehaunty K."/>
            <person name="Dinkelacker I."/>
            <person name="Fulton L."/>
            <person name="Fulton R."/>
            <person name="Godfrey J."/>
            <person name="Minx P."/>
            <person name="Mitreva M."/>
            <person name="Roeseler W."/>
            <person name="Tian H."/>
            <person name="Witte H."/>
            <person name="Yang S.P."/>
            <person name="Wilson R.K."/>
            <person name="Sommer R.J."/>
        </authorList>
    </citation>
    <scope>NUCLEOTIDE SEQUENCE [LARGE SCALE GENOMIC DNA]</scope>
    <source>
        <strain evidence="2">PS312</strain>
    </source>
</reference>
<evidence type="ECO:0000313" key="1">
    <source>
        <dbReference type="EnsemblMetazoa" id="PPA15963.1"/>
    </source>
</evidence>
<evidence type="ECO:0000313" key="2">
    <source>
        <dbReference type="Proteomes" id="UP000005239"/>
    </source>
</evidence>
<proteinExistence type="predicted"/>